<keyword evidence="11" id="KW-1185">Reference proteome</keyword>
<dbReference type="Pfam" id="PF01431">
    <property type="entry name" value="Peptidase_M13"/>
    <property type="match status" value="1"/>
</dbReference>
<evidence type="ECO:0000313" key="10">
    <source>
        <dbReference type="EMBL" id="UVW34958.1"/>
    </source>
</evidence>
<dbReference type="PANTHER" id="PTHR11733">
    <property type="entry name" value="ZINC METALLOPROTEASE FAMILY M13 NEPRILYSIN-RELATED"/>
    <property type="match status" value="1"/>
</dbReference>
<dbReference type="Pfam" id="PF05649">
    <property type="entry name" value="Peptidase_M13_N"/>
    <property type="match status" value="1"/>
</dbReference>
<dbReference type="PROSITE" id="PS51885">
    <property type="entry name" value="NEPRILYSIN"/>
    <property type="match status" value="1"/>
</dbReference>
<evidence type="ECO:0000256" key="1">
    <source>
        <dbReference type="ARBA" id="ARBA00001947"/>
    </source>
</evidence>
<keyword evidence="4" id="KW-0479">Metal-binding</keyword>
<feature type="domain" description="Peptidase M13 C-terminal" evidence="8">
    <location>
        <begin position="477"/>
        <end position="678"/>
    </location>
</feature>
<accession>A0ABY5TM80</accession>
<evidence type="ECO:0000256" key="4">
    <source>
        <dbReference type="ARBA" id="ARBA00022723"/>
    </source>
</evidence>
<dbReference type="InterPro" id="IPR024079">
    <property type="entry name" value="MetalloPept_cat_dom_sf"/>
</dbReference>
<feature type="domain" description="Peptidase M13 N-terminal" evidence="9">
    <location>
        <begin position="49"/>
        <end position="425"/>
    </location>
</feature>
<evidence type="ECO:0000256" key="5">
    <source>
        <dbReference type="ARBA" id="ARBA00022801"/>
    </source>
</evidence>
<dbReference type="InterPro" id="IPR018497">
    <property type="entry name" value="Peptidase_M13_C"/>
</dbReference>
<gene>
    <name evidence="10" type="ORF">NYF23_13220</name>
</gene>
<organism evidence="10 11">
    <name type="scientific">SAR92 clade bacterium H455</name>
    <dbReference type="NCBI Taxonomy" id="2974818"/>
    <lineage>
        <taxon>Bacteria</taxon>
        <taxon>Pseudomonadati</taxon>
        <taxon>Pseudomonadota</taxon>
        <taxon>Gammaproteobacteria</taxon>
        <taxon>Cellvibrionales</taxon>
        <taxon>Porticoccaceae</taxon>
        <taxon>SAR92 clade</taxon>
    </lineage>
</organism>
<evidence type="ECO:0000313" key="11">
    <source>
        <dbReference type="Proteomes" id="UP001059934"/>
    </source>
</evidence>
<dbReference type="InterPro" id="IPR000718">
    <property type="entry name" value="Peptidase_M13"/>
</dbReference>
<evidence type="ECO:0000256" key="7">
    <source>
        <dbReference type="ARBA" id="ARBA00023049"/>
    </source>
</evidence>
<name>A0ABY5TM80_9GAMM</name>
<reference evidence="10" key="1">
    <citation type="submission" date="2022-08" db="EMBL/GenBank/DDBJ databases">
        <title>Catabolic pathway analysis in culturable SAR92 clade bacteria reveals their overlooked roles in DMSP degradation in coastal seas.</title>
        <authorList>
            <person name="He X."/>
            <person name="Zhang X."/>
            <person name="Zhang Y."/>
        </authorList>
    </citation>
    <scope>NUCLEOTIDE SEQUENCE</scope>
    <source>
        <strain evidence="10">H455</strain>
    </source>
</reference>
<evidence type="ECO:0000256" key="3">
    <source>
        <dbReference type="ARBA" id="ARBA00022670"/>
    </source>
</evidence>
<dbReference type="EMBL" id="CP103416">
    <property type="protein sequence ID" value="UVW34958.1"/>
    <property type="molecule type" value="Genomic_DNA"/>
</dbReference>
<dbReference type="Proteomes" id="UP001059934">
    <property type="component" value="Chromosome"/>
</dbReference>
<dbReference type="InterPro" id="IPR042089">
    <property type="entry name" value="Peptidase_M13_dom_2"/>
</dbReference>
<dbReference type="PROSITE" id="PS51257">
    <property type="entry name" value="PROKAR_LIPOPROTEIN"/>
    <property type="match status" value="1"/>
</dbReference>
<evidence type="ECO:0000256" key="6">
    <source>
        <dbReference type="ARBA" id="ARBA00022833"/>
    </source>
</evidence>
<dbReference type="PRINTS" id="PR00786">
    <property type="entry name" value="NEPRILYSIN"/>
</dbReference>
<proteinExistence type="inferred from homology"/>
<protein>
    <submittedName>
        <fullName evidence="10">Peptidase M13</fullName>
    </submittedName>
</protein>
<sequence>MRHLSFTKLTISLFSLALLSGCAEKQPAVEPAGLISGIDKVGMDRSVRPQDDFYNYANGGWLASTEIPADEVGWGSYMTLRKKSLEQSRIIVEEAARYSGDDLAKRKIGDYYNAFLNEQKIENLGLAPISDYLTTISKLKDHDQVAEFLGKINPAGIDGPFNLYVGQDDKEATSYILHFVESGLGLPDRDYYSDQSERGKEIIVRYQQYLEQLLTLSGHEQPVLGAGRILALETRLAAHQWDKVDNRDADKRYNKRSAAEFREMLSAFNLEGYMVGIGVTLPDYLLVGQPSYLSAFNQLFKDVELAAWKDYLRAKVVSSYANYLPKVFVDSHFDFYSKFLYGREQQQPRWRKAVSSINGNIGELLGQLYVAKHFAAESKARMTTMVDNLIAAYAESIKDLDWMSEETKQQSLIKLSKFTPKIGYPDTWKDYSALTIKGDDLAGNIKRARTFAHHQNMAKLGSPIDRNEWFMAPQEVNAYYNPGLNEIVFPAAYLQPPNFIPSAEDAYNYGTIGSTIGHEIGHGFDDQGSKYDGDGNLVSWWTDIDREQFEARTKGLVEQFSKFEALPGLFVNGELTLGENIGDLGGTSIALKAYRMSLKGEPSPVIDGFSGEQRFFLGNAQSSRIKWRDQILEIIVRTDPHSPDVYRINGVFPNMPDFYDTYNVQPGDALFLPEKQRVKIW</sequence>
<evidence type="ECO:0000259" key="9">
    <source>
        <dbReference type="Pfam" id="PF05649"/>
    </source>
</evidence>
<dbReference type="SUPFAM" id="SSF55486">
    <property type="entry name" value="Metalloproteases ('zincins'), catalytic domain"/>
    <property type="match status" value="1"/>
</dbReference>
<dbReference type="Gene3D" id="1.10.1380.10">
    <property type="entry name" value="Neutral endopeptidase , domain2"/>
    <property type="match status" value="1"/>
</dbReference>
<keyword evidence="3" id="KW-0645">Protease</keyword>
<dbReference type="Gene3D" id="3.40.390.10">
    <property type="entry name" value="Collagenase (Catalytic Domain)"/>
    <property type="match status" value="1"/>
</dbReference>
<comment type="similarity">
    <text evidence="2">Belongs to the peptidase M13 family.</text>
</comment>
<dbReference type="InterPro" id="IPR008753">
    <property type="entry name" value="Peptidase_M13_N"/>
</dbReference>
<evidence type="ECO:0000259" key="8">
    <source>
        <dbReference type="Pfam" id="PF01431"/>
    </source>
</evidence>
<dbReference type="CDD" id="cd08662">
    <property type="entry name" value="M13"/>
    <property type="match status" value="1"/>
</dbReference>
<evidence type="ECO:0000256" key="2">
    <source>
        <dbReference type="ARBA" id="ARBA00007357"/>
    </source>
</evidence>
<keyword evidence="7" id="KW-0482">Metalloprotease</keyword>
<keyword evidence="5" id="KW-0378">Hydrolase</keyword>
<dbReference type="PANTHER" id="PTHR11733:SF167">
    <property type="entry name" value="FI17812P1-RELATED"/>
    <property type="match status" value="1"/>
</dbReference>
<keyword evidence="6" id="KW-0862">Zinc</keyword>
<comment type="cofactor">
    <cofactor evidence="1">
        <name>Zn(2+)</name>
        <dbReference type="ChEBI" id="CHEBI:29105"/>
    </cofactor>
</comment>